<proteinExistence type="predicted"/>
<dbReference type="Gene3D" id="3.40.50.1820">
    <property type="entry name" value="alpha/beta hydrolase"/>
    <property type="match status" value="1"/>
</dbReference>
<dbReference type="Pfam" id="PF12697">
    <property type="entry name" value="Abhydrolase_6"/>
    <property type="match status" value="1"/>
</dbReference>
<name>A0A543EFA6_9MICO</name>
<dbReference type="GO" id="GO:0003824">
    <property type="term" value="F:catalytic activity"/>
    <property type="evidence" value="ECO:0007669"/>
    <property type="project" value="UniProtKB-ARBA"/>
</dbReference>
<evidence type="ECO:0000259" key="1">
    <source>
        <dbReference type="Pfam" id="PF12697"/>
    </source>
</evidence>
<accession>A0A543EFA6</accession>
<dbReference type="InterPro" id="IPR000073">
    <property type="entry name" value="AB_hydrolase_1"/>
</dbReference>
<dbReference type="InterPro" id="IPR029058">
    <property type="entry name" value="AB_hydrolase_fold"/>
</dbReference>
<sequence length="251" mass="25825">MEIRKPTIVLVHGAFAESASWNGVIERLQAKGVHAVAVANPLRSLAGDAQYVRDVIASIDGPVVLVGHSYGGLVITEAASRNEQVVGLVYASAFAPETGESAFSLSATAPGSTLGESLAVYPVATGGNEFAIRIDAFHEQFAADAPEAQAALMAATQRPVTEAALTDGLPTDRPAWKDIPSWHVFGDQDHNIPVAVFRAGAERAGSRGTTEVAGASHAISVSQPDAVVATIAAAGRAYVEGRSETVGASAQ</sequence>
<dbReference type="Proteomes" id="UP000320235">
    <property type="component" value="Unassembled WGS sequence"/>
</dbReference>
<comment type="caution">
    <text evidence="2">The sequence shown here is derived from an EMBL/GenBank/DDBJ whole genome shotgun (WGS) entry which is preliminary data.</text>
</comment>
<dbReference type="InterPro" id="IPR052897">
    <property type="entry name" value="Sec-Metab_Biosynth_Hydrolase"/>
</dbReference>
<dbReference type="SUPFAM" id="SSF53474">
    <property type="entry name" value="alpha/beta-Hydrolases"/>
    <property type="match status" value="1"/>
</dbReference>
<dbReference type="PANTHER" id="PTHR37017:SF11">
    <property type="entry name" value="ESTERASE_LIPASE_THIOESTERASE DOMAIN-CONTAINING PROTEIN"/>
    <property type="match status" value="1"/>
</dbReference>
<dbReference type="EMBL" id="VFPE01000006">
    <property type="protein sequence ID" value="TQM20274.1"/>
    <property type="molecule type" value="Genomic_DNA"/>
</dbReference>
<keyword evidence="3" id="KW-1185">Reference proteome</keyword>
<protein>
    <submittedName>
        <fullName evidence="2">Pimeloyl-ACP methyl ester carboxylesterase</fullName>
    </submittedName>
</protein>
<dbReference type="RefSeq" id="WP_141896260.1">
    <property type="nucleotide sequence ID" value="NZ_BAABLH010000006.1"/>
</dbReference>
<evidence type="ECO:0000313" key="2">
    <source>
        <dbReference type="EMBL" id="TQM20274.1"/>
    </source>
</evidence>
<organism evidence="2 3">
    <name type="scientific">Microbacterium kyungheense</name>
    <dbReference type="NCBI Taxonomy" id="1263636"/>
    <lineage>
        <taxon>Bacteria</taxon>
        <taxon>Bacillati</taxon>
        <taxon>Actinomycetota</taxon>
        <taxon>Actinomycetes</taxon>
        <taxon>Micrococcales</taxon>
        <taxon>Microbacteriaceae</taxon>
        <taxon>Microbacterium</taxon>
    </lineage>
</organism>
<gene>
    <name evidence="2" type="ORF">FB391_3410</name>
</gene>
<dbReference type="OrthoDB" id="9814966at2"/>
<evidence type="ECO:0000313" key="3">
    <source>
        <dbReference type="Proteomes" id="UP000320235"/>
    </source>
</evidence>
<feature type="domain" description="AB hydrolase-1" evidence="1">
    <location>
        <begin position="8"/>
        <end position="229"/>
    </location>
</feature>
<dbReference type="AlphaFoldDB" id="A0A543EFA6"/>
<reference evidence="2 3" key="1">
    <citation type="submission" date="2019-06" db="EMBL/GenBank/DDBJ databases">
        <title>Sequencing the genomes of 1000 actinobacteria strains.</title>
        <authorList>
            <person name="Klenk H.-P."/>
        </authorList>
    </citation>
    <scope>NUCLEOTIDE SEQUENCE [LARGE SCALE GENOMIC DNA]</scope>
    <source>
        <strain evidence="2 3">DSM 105492</strain>
    </source>
</reference>
<dbReference type="PANTHER" id="PTHR37017">
    <property type="entry name" value="AB HYDROLASE-1 DOMAIN-CONTAINING PROTEIN-RELATED"/>
    <property type="match status" value="1"/>
</dbReference>